<name>A0A7H8QUM9_TALRU</name>
<proteinExistence type="predicted"/>
<evidence type="ECO:0000256" key="1">
    <source>
        <dbReference type="SAM" id="MobiDB-lite"/>
    </source>
</evidence>
<dbReference type="EMBL" id="CP055899">
    <property type="protein sequence ID" value="QKX56693.1"/>
    <property type="molecule type" value="Genomic_DNA"/>
</dbReference>
<gene>
    <name evidence="2" type="ORF">TRUGW13939_03799</name>
</gene>
<dbReference type="InterPro" id="IPR013226">
    <property type="entry name" value="Pal1"/>
</dbReference>
<accession>A0A7H8QUM9</accession>
<feature type="compositionally biased region" description="Polar residues" evidence="1">
    <location>
        <begin position="360"/>
        <end position="374"/>
    </location>
</feature>
<feature type="compositionally biased region" description="Basic and acidic residues" evidence="1">
    <location>
        <begin position="146"/>
        <end position="227"/>
    </location>
</feature>
<evidence type="ECO:0000313" key="3">
    <source>
        <dbReference type="Proteomes" id="UP000509510"/>
    </source>
</evidence>
<dbReference type="GeneID" id="55991302"/>
<dbReference type="Proteomes" id="UP000509510">
    <property type="component" value="Chromosome II"/>
</dbReference>
<dbReference type="PANTHER" id="PTHR28307:SF2">
    <property type="entry name" value="PROTEIN PAL1"/>
    <property type="match status" value="1"/>
</dbReference>
<dbReference type="KEGG" id="trg:TRUGW13939_03799"/>
<dbReference type="AlphaFoldDB" id="A0A7H8QUM9"/>
<feature type="compositionally biased region" description="Basic and acidic residues" evidence="1">
    <location>
        <begin position="435"/>
        <end position="444"/>
    </location>
</feature>
<protein>
    <recommendedName>
        <fullName evidence="4">Pal1 cell morphology protein</fullName>
    </recommendedName>
</protein>
<evidence type="ECO:0000313" key="2">
    <source>
        <dbReference type="EMBL" id="QKX56693.1"/>
    </source>
</evidence>
<sequence length="503" mass="55521">MSLAPISVPERKPSPQLSVNLGSNNPFRNRTLSPASPVSPGLGSPGLASPAIRPERPRSTNPFLDDTEVLSPQSAPAGTIKSPMSDKNPYTGNAAELFESLSLNSKPTDSQPQDTKPKERRPPPPRPDKPHSSSRPRPSGRPDGQGSRRDRSRDRNRSKDRPREKDPLDIFADPSEKKERRPERPRDARPRPRPRRNSESSIMEKPRRMDSEDDKRRRERRQRDGKSRSKRPQGHRLDLIDKLDVTSIYGTGLFHHDGPFDACNPHRNRKGSRQAPMQAFPKDSKNMAIGGAGPNNATLDLAMIHGHTAESYLDYNNGTTKKGTGTAAFDATARIEPIHGAESMGLGTSTFLEGAPASRSAIQRRQSETENPMSQGGGLQRKKSLAQKIRGGINRPSTGRMVSPEGRRSPSSAEATTSNRANERNPFFQDDDDAYESKGAKIEETYLSTRVRASSSPKRSVALQRETTNGSTGGDELKPSGGGFMNRMKSLRRPRPERRMPSE</sequence>
<feature type="compositionally biased region" description="Polar residues" evidence="1">
    <location>
        <begin position="409"/>
        <end position="420"/>
    </location>
</feature>
<dbReference type="PANTHER" id="PTHR28307">
    <property type="entry name" value="PROTEIN PAL1"/>
    <property type="match status" value="1"/>
</dbReference>
<feature type="compositionally biased region" description="Polar residues" evidence="1">
    <location>
        <begin position="101"/>
        <end position="114"/>
    </location>
</feature>
<dbReference type="GO" id="GO:0005737">
    <property type="term" value="C:cytoplasm"/>
    <property type="evidence" value="ECO:0007669"/>
    <property type="project" value="TreeGrafter"/>
</dbReference>
<organism evidence="2 3">
    <name type="scientific">Talaromyces rugulosus</name>
    <name type="common">Penicillium rugulosum</name>
    <dbReference type="NCBI Taxonomy" id="121627"/>
    <lineage>
        <taxon>Eukaryota</taxon>
        <taxon>Fungi</taxon>
        <taxon>Dikarya</taxon>
        <taxon>Ascomycota</taxon>
        <taxon>Pezizomycotina</taxon>
        <taxon>Eurotiomycetes</taxon>
        <taxon>Eurotiomycetidae</taxon>
        <taxon>Eurotiales</taxon>
        <taxon>Trichocomaceae</taxon>
        <taxon>Talaromyces</taxon>
        <taxon>Talaromyces sect. Islandici</taxon>
    </lineage>
</organism>
<feature type="region of interest" description="Disordered" evidence="1">
    <location>
        <begin position="1"/>
        <end position="238"/>
    </location>
</feature>
<feature type="region of interest" description="Disordered" evidence="1">
    <location>
        <begin position="349"/>
        <end position="503"/>
    </location>
</feature>
<dbReference type="OrthoDB" id="5352132at2759"/>
<dbReference type="RefSeq" id="XP_035342871.1">
    <property type="nucleotide sequence ID" value="XM_035486978.1"/>
</dbReference>
<feature type="compositionally biased region" description="Low complexity" evidence="1">
    <location>
        <begin position="133"/>
        <end position="145"/>
    </location>
</feature>
<feature type="compositionally biased region" description="Basic and acidic residues" evidence="1">
    <location>
        <begin position="115"/>
        <end position="131"/>
    </location>
</feature>
<dbReference type="Pfam" id="PF08316">
    <property type="entry name" value="Pal1"/>
    <property type="match status" value="1"/>
</dbReference>
<feature type="compositionally biased region" description="Polar residues" evidence="1">
    <location>
        <begin position="15"/>
        <end position="36"/>
    </location>
</feature>
<reference evidence="3" key="1">
    <citation type="submission" date="2020-06" db="EMBL/GenBank/DDBJ databases">
        <title>A chromosome-scale genome assembly of Talaromyces rugulosus W13939.</title>
        <authorList>
            <person name="Wang B."/>
            <person name="Guo L."/>
            <person name="Ye K."/>
            <person name="Wang L."/>
        </authorList>
    </citation>
    <scope>NUCLEOTIDE SEQUENCE [LARGE SCALE GENOMIC DNA]</scope>
    <source>
        <strain evidence="3">W13939</strain>
    </source>
</reference>
<feature type="compositionally biased region" description="Polar residues" evidence="1">
    <location>
        <begin position="446"/>
        <end position="458"/>
    </location>
</feature>
<keyword evidence="3" id="KW-1185">Reference proteome</keyword>
<evidence type="ECO:0008006" key="4">
    <source>
        <dbReference type="Google" id="ProtNLM"/>
    </source>
</evidence>